<keyword evidence="2" id="KW-0472">Membrane</keyword>
<feature type="transmembrane region" description="Helical" evidence="2">
    <location>
        <begin position="49"/>
        <end position="71"/>
    </location>
</feature>
<name>A0A3B6PTW2_WHEAT</name>
<accession>A0A3B6PTW2</accession>
<feature type="compositionally biased region" description="Pro residues" evidence="1">
    <location>
        <begin position="300"/>
        <end position="311"/>
    </location>
</feature>
<evidence type="ECO:0008006" key="5">
    <source>
        <dbReference type="Google" id="ProtNLM"/>
    </source>
</evidence>
<feature type="transmembrane region" description="Helical" evidence="2">
    <location>
        <begin position="20"/>
        <end position="37"/>
    </location>
</feature>
<dbReference type="InterPro" id="IPR047664">
    <property type="entry name" value="SWEET"/>
</dbReference>
<evidence type="ECO:0000313" key="4">
    <source>
        <dbReference type="Proteomes" id="UP000019116"/>
    </source>
</evidence>
<dbReference type="PANTHER" id="PTHR10791">
    <property type="entry name" value="RAG1-ACTIVATING PROTEIN 1"/>
    <property type="match status" value="1"/>
</dbReference>
<protein>
    <recommendedName>
        <fullName evidence="5">Bidirectional sugar transporter SWEET</fullName>
    </recommendedName>
</protein>
<feature type="compositionally biased region" description="Acidic residues" evidence="1">
    <location>
        <begin position="313"/>
        <end position="323"/>
    </location>
</feature>
<dbReference type="GeneID" id="123134816"/>
<reference evidence="3" key="1">
    <citation type="submission" date="2018-08" db="EMBL/GenBank/DDBJ databases">
        <authorList>
            <person name="Rossello M."/>
        </authorList>
    </citation>
    <scope>NUCLEOTIDE SEQUENCE [LARGE SCALE GENOMIC DNA]</scope>
    <source>
        <strain evidence="3">cv. Chinese Spring</strain>
    </source>
</reference>
<proteinExistence type="predicted"/>
<sequence length="323" mass="34415">MWLMYGIPTIREFVNLPVMIANGVGILVELFYIYVFIRHAVGRRRKPVFVLLASSVVIFTVLGVFLGMTVYRHKWPCTFVGDLAAISGVVMYLIPIINTIKGIWNRDLTRLSWWQPFAALANGSIWTAYSRVGRVRMFILVPSIAAICSAVFQEISWFIVYFRGPPPAPVPPPPPTPPPSSDIELPPHAAAGTRVQGGNGGREELGGGDRVQGGEAGTEQLGGGDGGQGGEKGKEQLEAQVSAEGQQQLSSAVGPPAPEGAKLQDVALPAPEDAALKDVGAPKDIAPPAPEDAALKDVAPPAPPVVAPPLQPQEEDDEIPEQD</sequence>
<feature type="transmembrane region" description="Helical" evidence="2">
    <location>
        <begin position="83"/>
        <end position="104"/>
    </location>
</feature>
<feature type="region of interest" description="Disordered" evidence="1">
    <location>
        <begin position="170"/>
        <end position="323"/>
    </location>
</feature>
<keyword evidence="2" id="KW-1133">Transmembrane helix</keyword>
<keyword evidence="2" id="KW-0812">Transmembrane</keyword>
<feature type="compositionally biased region" description="Gly residues" evidence="1">
    <location>
        <begin position="208"/>
        <end position="230"/>
    </location>
</feature>
<keyword evidence="4" id="KW-1185">Reference proteome</keyword>
<evidence type="ECO:0000256" key="1">
    <source>
        <dbReference type="SAM" id="MobiDB-lite"/>
    </source>
</evidence>
<dbReference type="RefSeq" id="XP_044409921.1">
    <property type="nucleotide sequence ID" value="XM_044553986.1"/>
</dbReference>
<evidence type="ECO:0000313" key="3">
    <source>
        <dbReference type="EnsemblPlants" id="TraesCS6B02G394300.1"/>
    </source>
</evidence>
<dbReference type="EnsemblPlants" id="TraesCS6B02G394300.1">
    <property type="protein sequence ID" value="TraesCS6B02G394300.1"/>
    <property type="gene ID" value="TraesCS6B02G394300"/>
</dbReference>
<dbReference type="Proteomes" id="UP000019116">
    <property type="component" value="Chromosome 6B"/>
</dbReference>
<gene>
    <name evidence="3" type="primary">LOC123134816</name>
</gene>
<dbReference type="OrthoDB" id="10582329at2759"/>
<dbReference type="PANTHER" id="PTHR10791:SF242">
    <property type="entry name" value="BIDIRECTIONAL SUGAR TRANSPORTER SWEET"/>
    <property type="match status" value="1"/>
</dbReference>
<dbReference type="Gramene" id="TraesCS6B03G1113900.1">
    <property type="protein sequence ID" value="TraesCS6B03G1113900.1.CDS"/>
    <property type="gene ID" value="TraesCS6B03G1113900"/>
</dbReference>
<organism evidence="3">
    <name type="scientific">Triticum aestivum</name>
    <name type="common">Wheat</name>
    <dbReference type="NCBI Taxonomy" id="4565"/>
    <lineage>
        <taxon>Eukaryota</taxon>
        <taxon>Viridiplantae</taxon>
        <taxon>Streptophyta</taxon>
        <taxon>Embryophyta</taxon>
        <taxon>Tracheophyta</taxon>
        <taxon>Spermatophyta</taxon>
        <taxon>Magnoliopsida</taxon>
        <taxon>Liliopsida</taxon>
        <taxon>Poales</taxon>
        <taxon>Poaceae</taxon>
        <taxon>BOP clade</taxon>
        <taxon>Pooideae</taxon>
        <taxon>Triticodae</taxon>
        <taxon>Triticeae</taxon>
        <taxon>Triticinae</taxon>
        <taxon>Triticum</taxon>
    </lineage>
</organism>
<dbReference type="Gramene" id="TraesCS6B02G394300.1">
    <property type="protein sequence ID" value="TraesCS6B02G394300.1"/>
    <property type="gene ID" value="TraesCS6B02G394300"/>
</dbReference>
<feature type="transmembrane region" description="Helical" evidence="2">
    <location>
        <begin position="138"/>
        <end position="162"/>
    </location>
</feature>
<evidence type="ECO:0000256" key="2">
    <source>
        <dbReference type="SAM" id="Phobius"/>
    </source>
</evidence>
<reference evidence="3" key="2">
    <citation type="submission" date="2018-10" db="UniProtKB">
        <authorList>
            <consortium name="EnsemblPlants"/>
        </authorList>
    </citation>
    <scope>IDENTIFICATION</scope>
</reference>
<dbReference type="OMA" id="TAMIMFF"/>
<dbReference type="AlphaFoldDB" id="A0A3B6PTW2"/>
<dbReference type="GO" id="GO:0051119">
    <property type="term" value="F:sugar transmembrane transporter activity"/>
    <property type="evidence" value="ECO:0007669"/>
    <property type="project" value="InterPro"/>
</dbReference>
<feature type="compositionally biased region" description="Pro residues" evidence="1">
    <location>
        <begin position="170"/>
        <end position="180"/>
    </location>
</feature>
<dbReference type="SMR" id="A0A3B6PTW2"/>